<reference evidence="1" key="1">
    <citation type="journal article" date="2020" name="mSystems">
        <title>Genome- and Community-Level Interaction Insights into Carbon Utilization and Element Cycling Functions of Hydrothermarchaeota in Hydrothermal Sediment.</title>
        <authorList>
            <person name="Zhou Z."/>
            <person name="Liu Y."/>
            <person name="Xu W."/>
            <person name="Pan J."/>
            <person name="Luo Z.H."/>
            <person name="Li M."/>
        </authorList>
    </citation>
    <scope>NUCLEOTIDE SEQUENCE [LARGE SCALE GENOMIC DNA]</scope>
    <source>
        <strain evidence="1">HyVt-102</strain>
    </source>
</reference>
<proteinExistence type="predicted"/>
<gene>
    <name evidence="1" type="ORF">ENF18_07480</name>
</gene>
<sequence>THSYTTYEDIYLIKITPDGDTVFTRRFGEDMNKEYANAILEMLDGDLILGGKGGSPTQFFIMRVSPNGDSLWTKGVGDSSGLNYIYGMSTTKDGGFIATGSSGRNDVYVVKTDSLGNLEWDRYYERTDTSSGSGYGIYQLEDGGYIIGASEYEGVNTYIWIIRTDSAGNALWTRNYGGNGGEAMVSMRRTPDNGFIILGKTYAYSPYGTHDFYYIKLDSNLNTEWERVYGTDFPDLPDDITVTPDSGYVGVGLYWYTVNYTQNGYVQRLDKNGDTLWTYIYPIDSTTFMGVDVSADNYIYISGSISSDPNSDTLCLKLSDPSTGVDHKENPVKTYPVYYGGSVYLESPDAFLCSIKLIDNAGRVVISKEQFLHRGNNRISFDKELVPGVYFLHVSGARRTFTLRIVYLL</sequence>
<dbReference type="InterPro" id="IPR026444">
    <property type="entry name" value="Secre_tail"/>
</dbReference>
<dbReference type="EMBL" id="DQWE01000352">
    <property type="protein sequence ID" value="HDI83613.1"/>
    <property type="molecule type" value="Genomic_DNA"/>
</dbReference>
<dbReference type="AlphaFoldDB" id="A0A7C0VBW6"/>
<accession>A0A7C0VBW6</accession>
<organism evidence="1">
    <name type="scientific">candidate division WOR-3 bacterium</name>
    <dbReference type="NCBI Taxonomy" id="2052148"/>
    <lineage>
        <taxon>Bacteria</taxon>
        <taxon>Bacteria division WOR-3</taxon>
    </lineage>
</organism>
<comment type="caution">
    <text evidence="1">The sequence shown here is derived from an EMBL/GenBank/DDBJ whole genome shotgun (WGS) entry which is preliminary data.</text>
</comment>
<feature type="non-terminal residue" evidence="1">
    <location>
        <position position="1"/>
    </location>
</feature>
<evidence type="ECO:0000313" key="1">
    <source>
        <dbReference type="EMBL" id="HDI83613.1"/>
    </source>
</evidence>
<dbReference type="NCBIfam" id="TIGR04183">
    <property type="entry name" value="Por_Secre_tail"/>
    <property type="match status" value="1"/>
</dbReference>
<dbReference type="SUPFAM" id="SSF101898">
    <property type="entry name" value="NHL repeat"/>
    <property type="match status" value="1"/>
</dbReference>
<dbReference type="Proteomes" id="UP000885847">
    <property type="component" value="Unassembled WGS sequence"/>
</dbReference>
<dbReference type="PANTHER" id="PTHR42754">
    <property type="entry name" value="ENDOGLUCANASE"/>
    <property type="match status" value="1"/>
</dbReference>
<dbReference type="PANTHER" id="PTHR42754:SF1">
    <property type="entry name" value="LIPOPROTEIN"/>
    <property type="match status" value="1"/>
</dbReference>
<protein>
    <submittedName>
        <fullName evidence="1">T9SS type A sorting domain-containing protein</fullName>
    </submittedName>
</protein>
<name>A0A7C0VBW6_UNCW3</name>